<dbReference type="GO" id="GO:0003677">
    <property type="term" value="F:DNA binding"/>
    <property type="evidence" value="ECO:0007669"/>
    <property type="project" value="UniProtKB-KW"/>
</dbReference>
<dbReference type="InterPro" id="IPR047057">
    <property type="entry name" value="MerR_fam"/>
</dbReference>
<evidence type="ECO:0000313" key="4">
    <source>
        <dbReference type="EMBL" id="MBB5913586.1"/>
    </source>
</evidence>
<dbReference type="PROSITE" id="PS51186">
    <property type="entry name" value="GNAT"/>
    <property type="match status" value="1"/>
</dbReference>
<accession>A0A7W9PCE9</accession>
<dbReference type="Gene3D" id="1.10.1660.10">
    <property type="match status" value="2"/>
</dbReference>
<feature type="domain" description="HTH merR-type" evidence="2">
    <location>
        <begin position="1"/>
        <end position="40"/>
    </location>
</feature>
<dbReference type="AlphaFoldDB" id="A0A7W9PCE9"/>
<reference evidence="4 5" key="1">
    <citation type="submission" date="2020-08" db="EMBL/GenBank/DDBJ databases">
        <title>Sequencing the genomes of 1000 actinobacteria strains.</title>
        <authorList>
            <person name="Klenk H.-P."/>
        </authorList>
    </citation>
    <scope>NUCLEOTIDE SEQUENCE [LARGE SCALE GENOMIC DNA]</scope>
    <source>
        <strain evidence="4 5">DSM 43582</strain>
    </source>
</reference>
<organism evidence="4 5">
    <name type="scientific">Nocardia transvalensis</name>
    <dbReference type="NCBI Taxonomy" id="37333"/>
    <lineage>
        <taxon>Bacteria</taxon>
        <taxon>Bacillati</taxon>
        <taxon>Actinomycetota</taxon>
        <taxon>Actinomycetes</taxon>
        <taxon>Mycobacteriales</taxon>
        <taxon>Nocardiaceae</taxon>
        <taxon>Nocardia</taxon>
    </lineage>
</organism>
<dbReference type="SUPFAM" id="SSF55729">
    <property type="entry name" value="Acyl-CoA N-acyltransferases (Nat)"/>
    <property type="match status" value="1"/>
</dbReference>
<evidence type="ECO:0000313" key="5">
    <source>
        <dbReference type="Proteomes" id="UP000540412"/>
    </source>
</evidence>
<dbReference type="Gene3D" id="3.40.630.30">
    <property type="match status" value="1"/>
</dbReference>
<dbReference type="Pfam" id="PF13411">
    <property type="entry name" value="MerR_1"/>
    <property type="match status" value="1"/>
</dbReference>
<sequence length="419" mass="46516">MRPIDLAREHGLSAQAIRNYDDAGALPPTERSASGYRRYTPLHAQALRTFLALRAGHGHSRALDIMRAINRGDTDSAYRLIDATHAELRAERDTRTEVAAALGSLATSPTTPVRGHPLTVGELARRLAVHPATLRAWESANILHPQRDRATGYRTYGPDSVRDAEIARQLRRGGYPLPKVAQFLESLREAGGSDALSAFLEAWQDRLTTRSRALLTGAAQLDTYLTQLDRTCDHDRMTRPAESIHRDNVHLRRIRPTDADTLHRIINESLTHLRPWMNWVPQTGPHPRAAVDEFLTRTRENWSAGTSYTYLVTVSGQPVGVCGLEQRIGPDGLEIGYWLHPDHTGHGYITTAAAALTDQAFTLPGITRVQIWTDEANTASARVPQRLGFTEIARRTPARDPLTPAESGTDVIWELTRST</sequence>
<dbReference type="InterPro" id="IPR000551">
    <property type="entry name" value="MerR-type_HTH_dom"/>
</dbReference>
<dbReference type="PANTHER" id="PTHR30204">
    <property type="entry name" value="REDOX-CYCLING DRUG-SENSING TRANSCRIPTIONAL ACTIVATOR SOXR"/>
    <property type="match status" value="1"/>
</dbReference>
<evidence type="ECO:0000259" key="2">
    <source>
        <dbReference type="PROSITE" id="PS50937"/>
    </source>
</evidence>
<dbReference type="Proteomes" id="UP000540412">
    <property type="component" value="Unassembled WGS sequence"/>
</dbReference>
<feature type="domain" description="N-acetyltransferase" evidence="3">
    <location>
        <begin position="249"/>
        <end position="418"/>
    </location>
</feature>
<dbReference type="GO" id="GO:0016747">
    <property type="term" value="F:acyltransferase activity, transferring groups other than amino-acyl groups"/>
    <property type="evidence" value="ECO:0007669"/>
    <property type="project" value="InterPro"/>
</dbReference>
<protein>
    <submittedName>
        <fullName evidence="4">DNA-binding transcriptional MerR regulator</fullName>
    </submittedName>
</protein>
<dbReference type="SMART" id="SM00422">
    <property type="entry name" value="HTH_MERR"/>
    <property type="match status" value="2"/>
</dbReference>
<keyword evidence="5" id="KW-1185">Reference proteome</keyword>
<feature type="domain" description="HTH merR-type" evidence="2">
    <location>
        <begin position="117"/>
        <end position="186"/>
    </location>
</feature>
<dbReference type="InterPro" id="IPR016181">
    <property type="entry name" value="Acyl_CoA_acyltransferase"/>
</dbReference>
<dbReference type="PROSITE" id="PS50937">
    <property type="entry name" value="HTH_MERR_2"/>
    <property type="match status" value="2"/>
</dbReference>
<dbReference type="InterPro" id="IPR000182">
    <property type="entry name" value="GNAT_dom"/>
</dbReference>
<gene>
    <name evidence="4" type="ORF">BJY24_002453</name>
</gene>
<dbReference type="PANTHER" id="PTHR30204:SF93">
    <property type="entry name" value="HTH MERR-TYPE DOMAIN-CONTAINING PROTEIN"/>
    <property type="match status" value="1"/>
</dbReference>
<evidence type="ECO:0000256" key="1">
    <source>
        <dbReference type="ARBA" id="ARBA00023125"/>
    </source>
</evidence>
<dbReference type="Pfam" id="PF13302">
    <property type="entry name" value="Acetyltransf_3"/>
    <property type="match status" value="1"/>
</dbReference>
<dbReference type="InterPro" id="IPR009061">
    <property type="entry name" value="DNA-bd_dom_put_sf"/>
</dbReference>
<evidence type="ECO:0000259" key="3">
    <source>
        <dbReference type="PROSITE" id="PS51186"/>
    </source>
</evidence>
<name>A0A7W9PCE9_9NOCA</name>
<dbReference type="Pfam" id="PF00376">
    <property type="entry name" value="MerR"/>
    <property type="match status" value="1"/>
</dbReference>
<dbReference type="SUPFAM" id="SSF46955">
    <property type="entry name" value="Putative DNA-binding domain"/>
    <property type="match status" value="2"/>
</dbReference>
<dbReference type="CDD" id="cd04773">
    <property type="entry name" value="HTH_TioE_rpt2"/>
    <property type="match status" value="1"/>
</dbReference>
<keyword evidence="1 4" id="KW-0238">DNA-binding</keyword>
<dbReference type="EMBL" id="JACHIT010000001">
    <property type="protein sequence ID" value="MBB5913586.1"/>
    <property type="molecule type" value="Genomic_DNA"/>
</dbReference>
<dbReference type="GO" id="GO:0003700">
    <property type="term" value="F:DNA-binding transcription factor activity"/>
    <property type="evidence" value="ECO:0007669"/>
    <property type="project" value="InterPro"/>
</dbReference>
<comment type="caution">
    <text evidence="4">The sequence shown here is derived from an EMBL/GenBank/DDBJ whole genome shotgun (WGS) entry which is preliminary data.</text>
</comment>
<proteinExistence type="predicted"/>